<comment type="caution">
    <text evidence="2">The sequence shown here is derived from an EMBL/GenBank/DDBJ whole genome shotgun (WGS) entry which is preliminary data.</text>
</comment>
<evidence type="ECO:0000313" key="3">
    <source>
        <dbReference type="Proteomes" id="UP000549617"/>
    </source>
</evidence>
<protein>
    <submittedName>
        <fullName evidence="2">Uncharacterized protein</fullName>
    </submittedName>
</protein>
<proteinExistence type="predicted"/>
<organism evidence="2 3">
    <name type="scientific">Sphingobium boeckii</name>
    <dbReference type="NCBI Taxonomy" id="1082345"/>
    <lineage>
        <taxon>Bacteria</taxon>
        <taxon>Pseudomonadati</taxon>
        <taxon>Pseudomonadota</taxon>
        <taxon>Alphaproteobacteria</taxon>
        <taxon>Sphingomonadales</taxon>
        <taxon>Sphingomonadaceae</taxon>
        <taxon>Sphingobium</taxon>
    </lineage>
</organism>
<evidence type="ECO:0000256" key="1">
    <source>
        <dbReference type="SAM" id="MobiDB-lite"/>
    </source>
</evidence>
<dbReference type="RefSeq" id="WP_184014548.1">
    <property type="nucleotide sequence ID" value="NZ_JACIJC010000001.1"/>
</dbReference>
<evidence type="ECO:0000313" key="2">
    <source>
        <dbReference type="EMBL" id="MBB5684310.1"/>
    </source>
</evidence>
<accession>A0A7W9AEP3</accession>
<dbReference type="Gene3D" id="1.10.10.10">
    <property type="entry name" value="Winged helix-like DNA-binding domain superfamily/Winged helix DNA-binding domain"/>
    <property type="match status" value="1"/>
</dbReference>
<dbReference type="InterPro" id="IPR036388">
    <property type="entry name" value="WH-like_DNA-bd_sf"/>
</dbReference>
<feature type="region of interest" description="Disordered" evidence="1">
    <location>
        <begin position="117"/>
        <end position="155"/>
    </location>
</feature>
<name>A0A7W9AEP3_9SPHN</name>
<dbReference type="Proteomes" id="UP000549617">
    <property type="component" value="Unassembled WGS sequence"/>
</dbReference>
<sequence length="155" mass="17388">MSDWDFDLLGDPIPEGMGKRGRPPHLVTLENRRKVMVLAAFDKNEDQIAAALSISTPTLKKHYFRELRSRLEARHRLEGKLLGSLLTEVDKGNVSAVDKLFKRLDKHDLVKLAARVSERGRPERTAPKGKKEMQREAAGQVGGKYATPPAPRLIN</sequence>
<keyword evidence="3" id="KW-1185">Reference proteome</keyword>
<reference evidence="2 3" key="1">
    <citation type="submission" date="2020-08" db="EMBL/GenBank/DDBJ databases">
        <title>Genomic Encyclopedia of Type Strains, Phase IV (KMG-IV): sequencing the most valuable type-strain genomes for metagenomic binning, comparative biology and taxonomic classification.</title>
        <authorList>
            <person name="Goeker M."/>
        </authorList>
    </citation>
    <scope>NUCLEOTIDE SEQUENCE [LARGE SCALE GENOMIC DNA]</scope>
    <source>
        <strain evidence="2 3">DSM 25079</strain>
    </source>
</reference>
<gene>
    <name evidence="2" type="ORF">FHS49_000301</name>
</gene>
<dbReference type="EMBL" id="JACIJC010000001">
    <property type="protein sequence ID" value="MBB5684310.1"/>
    <property type="molecule type" value="Genomic_DNA"/>
</dbReference>
<dbReference type="AlphaFoldDB" id="A0A7W9AEP3"/>
<feature type="compositionally biased region" description="Basic and acidic residues" evidence="1">
    <location>
        <begin position="117"/>
        <end position="135"/>
    </location>
</feature>